<dbReference type="GO" id="GO:1990904">
    <property type="term" value="C:ribonucleoprotein complex"/>
    <property type="evidence" value="ECO:0007669"/>
    <property type="project" value="UniProtKB-KW"/>
</dbReference>
<dbReference type="Gene3D" id="3.30.1490.10">
    <property type="match status" value="1"/>
</dbReference>
<dbReference type="GeneID" id="27908572"/>
<dbReference type="GO" id="GO:0009507">
    <property type="term" value="C:chloroplast"/>
    <property type="evidence" value="ECO:0007669"/>
    <property type="project" value="UniProtKB-SubCell"/>
</dbReference>
<dbReference type="EMBL" id="KX013545">
    <property type="protein sequence ID" value="ANA56875.1"/>
    <property type="molecule type" value="Genomic_DNA"/>
</dbReference>
<evidence type="ECO:0000313" key="6">
    <source>
        <dbReference type="EMBL" id="ANA56875.1"/>
    </source>
</evidence>
<dbReference type="InterPro" id="IPR000630">
    <property type="entry name" value="Ribosomal_uS8"/>
</dbReference>
<dbReference type="InterPro" id="IPR035987">
    <property type="entry name" value="Ribosomal_uS8_sf"/>
</dbReference>
<sequence>MTNDTVGDMITRLRNANLVKIQDVRIPKTKLTFKIAQILKDEGFIKSYDLLQEQTDPQEYFIVRLKYKGAKQSTPYITRLKRISKPGLRVYVNKNEIPRVLGGIGVAILSTSKGLMTDRQARALNIGGEVLCYIW</sequence>
<organism evidence="6">
    <name type="scientific">Cymbomonas tetramitiformis</name>
    <dbReference type="NCBI Taxonomy" id="36881"/>
    <lineage>
        <taxon>Eukaryota</taxon>
        <taxon>Viridiplantae</taxon>
        <taxon>Chlorophyta</taxon>
        <taxon>Pyramimonadophyceae</taxon>
        <taxon>Pyramimonadales</taxon>
        <taxon>Pyramimonadaceae</taxon>
        <taxon>Cymbomonas</taxon>
    </lineage>
</organism>
<evidence type="ECO:0000256" key="1">
    <source>
        <dbReference type="ARBA" id="ARBA00006471"/>
    </source>
</evidence>
<dbReference type="Pfam" id="PF00410">
    <property type="entry name" value="Ribosomal_S8"/>
    <property type="match status" value="1"/>
</dbReference>
<evidence type="ECO:0000256" key="2">
    <source>
        <dbReference type="ARBA" id="ARBA00022980"/>
    </source>
</evidence>
<dbReference type="GO" id="GO:0019843">
    <property type="term" value="F:rRNA binding"/>
    <property type="evidence" value="ECO:0007669"/>
    <property type="project" value="UniProtKB-UniRule"/>
</dbReference>
<name>A0A166QGU1_9CHLO</name>
<reference evidence="6" key="1">
    <citation type="journal article" date="2016" name="Genome Announc.">
        <title>Complete Chloroplast Genome Sequence of Phagomixotrophic Green Alga Cymbomonas tetramitiformis.</title>
        <authorList>
            <person name="Satjarak A."/>
            <person name="Paasch A.E."/>
            <person name="Graham L.E."/>
            <person name="Kim E."/>
        </authorList>
    </citation>
    <scope>NUCLEOTIDE SEQUENCE</scope>
    <source>
        <strain evidence="6">PLY262</strain>
    </source>
</reference>
<evidence type="ECO:0000256" key="3">
    <source>
        <dbReference type="ARBA" id="ARBA00023274"/>
    </source>
</evidence>
<dbReference type="PANTHER" id="PTHR11758">
    <property type="entry name" value="40S RIBOSOMAL PROTEIN S15A"/>
    <property type="match status" value="1"/>
</dbReference>
<dbReference type="GO" id="GO:0005840">
    <property type="term" value="C:ribosome"/>
    <property type="evidence" value="ECO:0007669"/>
    <property type="project" value="UniProtKB-KW"/>
</dbReference>
<dbReference type="Gene3D" id="3.30.1370.30">
    <property type="match status" value="1"/>
</dbReference>
<keyword evidence="4" id="KW-0694">RNA-binding</keyword>
<keyword evidence="6" id="KW-0150">Chloroplast</keyword>
<geneLocation type="chloroplast" evidence="6"/>
<dbReference type="InterPro" id="IPR047863">
    <property type="entry name" value="Ribosomal_uS8_CS"/>
</dbReference>
<evidence type="ECO:0000256" key="5">
    <source>
        <dbReference type="RuleBase" id="RU003660"/>
    </source>
</evidence>
<comment type="similarity">
    <text evidence="1 4 5">Belongs to the universal ribosomal protein uS8 family.</text>
</comment>
<dbReference type="FunFam" id="3.30.1490.10:FF:000001">
    <property type="entry name" value="30S ribosomal protein S8"/>
    <property type="match status" value="1"/>
</dbReference>
<gene>
    <name evidence="4 6" type="primary">rps8</name>
</gene>
<dbReference type="PROSITE" id="PS00053">
    <property type="entry name" value="RIBOSOMAL_S8"/>
    <property type="match status" value="1"/>
</dbReference>
<keyword evidence="3 4" id="KW-0687">Ribonucleoprotein</keyword>
<comment type="subunit">
    <text evidence="4">Part of the 30S ribosomal subunit.</text>
</comment>
<evidence type="ECO:0000256" key="4">
    <source>
        <dbReference type="HAMAP-Rule" id="MF_01302"/>
    </source>
</evidence>
<dbReference type="GO" id="GO:0006412">
    <property type="term" value="P:translation"/>
    <property type="evidence" value="ECO:0007669"/>
    <property type="project" value="UniProtKB-UniRule"/>
</dbReference>
<dbReference type="RefSeq" id="YP_009252741.1">
    <property type="nucleotide sequence ID" value="NC_030169.1"/>
</dbReference>
<comment type="subcellular location">
    <subcellularLocation>
        <location evidence="4">Plastid</location>
        <location evidence="4">Chloroplast</location>
    </subcellularLocation>
</comment>
<keyword evidence="4" id="KW-0699">rRNA-binding</keyword>
<protein>
    <recommendedName>
        <fullName evidence="4">Small ribosomal subunit protein uS8c</fullName>
    </recommendedName>
</protein>
<keyword evidence="2 4" id="KW-0689">Ribosomal protein</keyword>
<keyword evidence="6" id="KW-0934">Plastid</keyword>
<dbReference type="HAMAP" id="MF_01302_B">
    <property type="entry name" value="Ribosomal_uS8_B"/>
    <property type="match status" value="1"/>
</dbReference>
<dbReference type="NCBIfam" id="NF001109">
    <property type="entry name" value="PRK00136.1"/>
    <property type="match status" value="1"/>
</dbReference>
<dbReference type="SUPFAM" id="SSF56047">
    <property type="entry name" value="Ribosomal protein S8"/>
    <property type="match status" value="1"/>
</dbReference>
<dbReference type="GO" id="GO:0003735">
    <property type="term" value="F:structural constituent of ribosome"/>
    <property type="evidence" value="ECO:0007669"/>
    <property type="project" value="InterPro"/>
</dbReference>
<comment type="function">
    <text evidence="4">One of the primary rRNA binding proteins, it binds directly to 16S rRNA central domain where it helps coordinate assembly of the platform of the 30S subunit.</text>
</comment>
<proteinExistence type="inferred from homology"/>
<dbReference type="AlphaFoldDB" id="A0A166QGU1"/>
<accession>A0A166QGU1</accession>